<name>A0A1R1I825_9RHOO</name>
<accession>A0A1R1I825</accession>
<dbReference type="GO" id="GO:0009279">
    <property type="term" value="C:cell outer membrane"/>
    <property type="evidence" value="ECO:0007669"/>
    <property type="project" value="UniProtKB-SubCell"/>
</dbReference>
<keyword evidence="3" id="KW-0998">Cell outer membrane</keyword>
<dbReference type="PANTHER" id="PTHR30329">
    <property type="entry name" value="STATOR ELEMENT OF FLAGELLAR MOTOR COMPLEX"/>
    <property type="match status" value="1"/>
</dbReference>
<dbReference type="PRINTS" id="PR01023">
    <property type="entry name" value="NAFLGMOTY"/>
</dbReference>
<evidence type="ECO:0000256" key="4">
    <source>
        <dbReference type="PROSITE-ProRule" id="PRU00473"/>
    </source>
</evidence>
<gene>
    <name evidence="6" type="ORF">BJN45_06970</name>
</gene>
<dbReference type="Gene3D" id="3.30.1330.60">
    <property type="entry name" value="OmpA-like domain"/>
    <property type="match status" value="1"/>
</dbReference>
<organism evidence="6 7">
    <name type="scientific">Azonexus hydrophilus</name>
    <dbReference type="NCBI Taxonomy" id="418702"/>
    <lineage>
        <taxon>Bacteria</taxon>
        <taxon>Pseudomonadati</taxon>
        <taxon>Pseudomonadota</taxon>
        <taxon>Betaproteobacteria</taxon>
        <taxon>Rhodocyclales</taxon>
        <taxon>Azonexaceae</taxon>
        <taxon>Azonexus</taxon>
    </lineage>
</organism>
<dbReference type="PROSITE" id="PS51123">
    <property type="entry name" value="OMPA_2"/>
    <property type="match status" value="1"/>
</dbReference>
<dbReference type="InterPro" id="IPR006690">
    <property type="entry name" value="OMPA-like_CS"/>
</dbReference>
<keyword evidence="2 4" id="KW-0472">Membrane</keyword>
<protein>
    <recommendedName>
        <fullName evidence="5">OmpA-like domain-containing protein</fullName>
    </recommendedName>
</protein>
<dbReference type="OrthoDB" id="8586796at2"/>
<dbReference type="InterPro" id="IPR006664">
    <property type="entry name" value="OMP_bac"/>
</dbReference>
<evidence type="ECO:0000256" key="3">
    <source>
        <dbReference type="ARBA" id="ARBA00023237"/>
    </source>
</evidence>
<dbReference type="AlphaFoldDB" id="A0A1R1I825"/>
<evidence type="ECO:0000256" key="1">
    <source>
        <dbReference type="ARBA" id="ARBA00004442"/>
    </source>
</evidence>
<dbReference type="CDD" id="cd07185">
    <property type="entry name" value="OmpA_C-like"/>
    <property type="match status" value="1"/>
</dbReference>
<dbReference type="Pfam" id="PF00691">
    <property type="entry name" value="OmpA"/>
    <property type="match status" value="1"/>
</dbReference>
<comment type="subcellular location">
    <subcellularLocation>
        <location evidence="1">Cell outer membrane</location>
    </subcellularLocation>
</comment>
<comment type="caution">
    <text evidence="6">The sequence shown here is derived from an EMBL/GenBank/DDBJ whole genome shotgun (WGS) entry which is preliminary data.</text>
</comment>
<dbReference type="Proteomes" id="UP000187526">
    <property type="component" value="Unassembled WGS sequence"/>
</dbReference>
<dbReference type="EMBL" id="MTHD01000002">
    <property type="protein sequence ID" value="OMG54902.1"/>
    <property type="molecule type" value="Genomic_DNA"/>
</dbReference>
<sequence length="197" mass="21229">MVAMIKPGHLLLLVGLLSGCVSDRVVLLPSPDGAETALVVRDASGERVLDRPYAATNTQALAAPFDFRANPEYVETRYAAVLQALPRGAVSHVLYFETGGDRLTQASLAELSALRQQIANWQASEIMVIGHTDRVGSLAANDALSAKRAEAVRELLIGEGIPAEKLEVAGRGEREPLVPTADEVDEPRNRRVEINVR</sequence>
<dbReference type="InterPro" id="IPR006665">
    <property type="entry name" value="OmpA-like"/>
</dbReference>
<dbReference type="PRINTS" id="PR01021">
    <property type="entry name" value="OMPADOMAIN"/>
</dbReference>
<evidence type="ECO:0000313" key="6">
    <source>
        <dbReference type="EMBL" id="OMG54902.1"/>
    </source>
</evidence>
<feature type="domain" description="OmpA-like" evidence="5">
    <location>
        <begin position="83"/>
        <end position="197"/>
    </location>
</feature>
<dbReference type="STRING" id="418702.BJN45_06970"/>
<dbReference type="SUPFAM" id="SSF103088">
    <property type="entry name" value="OmpA-like"/>
    <property type="match status" value="1"/>
</dbReference>
<dbReference type="InterPro" id="IPR050330">
    <property type="entry name" value="Bact_OuterMem_StrucFunc"/>
</dbReference>
<dbReference type="PANTHER" id="PTHR30329:SF21">
    <property type="entry name" value="LIPOPROTEIN YIAD-RELATED"/>
    <property type="match status" value="1"/>
</dbReference>
<evidence type="ECO:0000259" key="5">
    <source>
        <dbReference type="PROSITE" id="PS51123"/>
    </source>
</evidence>
<reference evidence="6 7" key="1">
    <citation type="submission" date="2016-10" db="EMBL/GenBank/DDBJ databases">
        <title>Alkaliphiles isolated from bioreactors.</title>
        <authorList>
            <person name="Salah Z."/>
            <person name="Rout S.P."/>
            <person name="Humphreys P.N."/>
        </authorList>
    </citation>
    <scope>NUCLEOTIDE SEQUENCE [LARGE SCALE GENOMIC DNA]</scope>
    <source>
        <strain evidence="6 7">ZS02</strain>
    </source>
</reference>
<evidence type="ECO:0000313" key="7">
    <source>
        <dbReference type="Proteomes" id="UP000187526"/>
    </source>
</evidence>
<dbReference type="PROSITE" id="PS01068">
    <property type="entry name" value="OMPA_1"/>
    <property type="match status" value="1"/>
</dbReference>
<keyword evidence="7" id="KW-1185">Reference proteome</keyword>
<dbReference type="PROSITE" id="PS51257">
    <property type="entry name" value="PROKAR_LIPOPROTEIN"/>
    <property type="match status" value="1"/>
</dbReference>
<proteinExistence type="predicted"/>
<dbReference type="InterPro" id="IPR036737">
    <property type="entry name" value="OmpA-like_sf"/>
</dbReference>
<evidence type="ECO:0000256" key="2">
    <source>
        <dbReference type="ARBA" id="ARBA00023136"/>
    </source>
</evidence>